<dbReference type="GO" id="GO:0031930">
    <property type="term" value="P:mitochondria-nucleus signaling pathway"/>
    <property type="evidence" value="ECO:0007669"/>
    <property type="project" value="TreeGrafter"/>
</dbReference>
<feature type="repeat" description="PPR" evidence="3">
    <location>
        <begin position="109"/>
        <end position="143"/>
    </location>
</feature>
<dbReference type="PANTHER" id="PTHR47936">
    <property type="entry name" value="PPR_LONG DOMAIN-CONTAINING PROTEIN"/>
    <property type="match status" value="1"/>
</dbReference>
<dbReference type="PhylomeDB" id="A0A068TUT0"/>
<dbReference type="Proteomes" id="UP000295252">
    <property type="component" value="Chromosome IV"/>
</dbReference>
<dbReference type="AlphaFoldDB" id="A0A068TUT0"/>
<gene>
    <name evidence="5" type="ORF">GSCOC_T00029360001</name>
</gene>
<feature type="compositionally biased region" description="Low complexity" evidence="4">
    <location>
        <begin position="25"/>
        <end position="40"/>
    </location>
</feature>
<dbReference type="Gramene" id="CDO99689">
    <property type="protein sequence ID" value="CDO99689"/>
    <property type="gene ID" value="GSCOC_T00029360001"/>
</dbReference>
<keyword evidence="6" id="KW-1185">Reference proteome</keyword>
<evidence type="ECO:0000313" key="6">
    <source>
        <dbReference type="Proteomes" id="UP000295252"/>
    </source>
</evidence>
<comment type="similarity">
    <text evidence="1">Belongs to the PPR family. P subfamily.</text>
</comment>
<feature type="repeat" description="PPR" evidence="3">
    <location>
        <begin position="285"/>
        <end position="319"/>
    </location>
</feature>
<feature type="region of interest" description="Disordered" evidence="4">
    <location>
        <begin position="15"/>
        <end position="47"/>
    </location>
</feature>
<evidence type="ECO:0000256" key="2">
    <source>
        <dbReference type="ARBA" id="ARBA00022737"/>
    </source>
</evidence>
<dbReference type="InParanoid" id="A0A068TUT0"/>
<feature type="repeat" description="PPR" evidence="3">
    <location>
        <begin position="250"/>
        <end position="284"/>
    </location>
</feature>
<evidence type="ECO:0000256" key="1">
    <source>
        <dbReference type="ARBA" id="ARBA00007626"/>
    </source>
</evidence>
<dbReference type="PANTHER" id="PTHR47936:SF5">
    <property type="entry name" value="PENTACOTRIPEPTIDE-REPEAT REGION OF PRORP DOMAIN-CONTAINING PROTEIN"/>
    <property type="match status" value="1"/>
</dbReference>
<dbReference type="Pfam" id="PF13041">
    <property type="entry name" value="PPR_2"/>
    <property type="match status" value="2"/>
</dbReference>
<dbReference type="GO" id="GO:0009507">
    <property type="term" value="C:chloroplast"/>
    <property type="evidence" value="ECO:0007669"/>
    <property type="project" value="TreeGrafter"/>
</dbReference>
<evidence type="ECO:0000256" key="4">
    <source>
        <dbReference type="SAM" id="MobiDB-lite"/>
    </source>
</evidence>
<dbReference type="InterPro" id="IPR011990">
    <property type="entry name" value="TPR-like_helical_dom_sf"/>
</dbReference>
<dbReference type="FunCoup" id="A0A068TUT0">
    <property type="interactions" value="649"/>
</dbReference>
<feature type="repeat" description="PPR" evidence="3">
    <location>
        <begin position="144"/>
        <end position="174"/>
    </location>
</feature>
<dbReference type="GO" id="GO:0010019">
    <property type="term" value="P:chloroplast-nucleus signaling pathway"/>
    <property type="evidence" value="ECO:0007669"/>
    <property type="project" value="TreeGrafter"/>
</dbReference>
<dbReference type="Gene3D" id="1.25.40.10">
    <property type="entry name" value="Tetratricopeptide repeat domain"/>
    <property type="match status" value="3"/>
</dbReference>
<feature type="repeat" description="PPR" evidence="3">
    <location>
        <begin position="215"/>
        <end position="249"/>
    </location>
</feature>
<reference evidence="6" key="1">
    <citation type="journal article" date="2014" name="Science">
        <title>The coffee genome provides insight into the convergent evolution of caffeine biosynthesis.</title>
        <authorList>
            <person name="Denoeud F."/>
            <person name="Carretero-Paulet L."/>
            <person name="Dereeper A."/>
            <person name="Droc G."/>
            <person name="Guyot R."/>
            <person name="Pietrella M."/>
            <person name="Zheng C."/>
            <person name="Alberti A."/>
            <person name="Anthony F."/>
            <person name="Aprea G."/>
            <person name="Aury J.M."/>
            <person name="Bento P."/>
            <person name="Bernard M."/>
            <person name="Bocs S."/>
            <person name="Campa C."/>
            <person name="Cenci A."/>
            <person name="Combes M.C."/>
            <person name="Crouzillat D."/>
            <person name="Da Silva C."/>
            <person name="Daddiego L."/>
            <person name="De Bellis F."/>
            <person name="Dussert S."/>
            <person name="Garsmeur O."/>
            <person name="Gayraud T."/>
            <person name="Guignon V."/>
            <person name="Jahn K."/>
            <person name="Jamilloux V."/>
            <person name="Joet T."/>
            <person name="Labadie K."/>
            <person name="Lan T."/>
            <person name="Leclercq J."/>
            <person name="Lepelley M."/>
            <person name="Leroy T."/>
            <person name="Li L.T."/>
            <person name="Librado P."/>
            <person name="Lopez L."/>
            <person name="Munoz A."/>
            <person name="Noel B."/>
            <person name="Pallavicini A."/>
            <person name="Perrotta G."/>
            <person name="Poncet V."/>
            <person name="Pot D."/>
            <person name="Priyono X."/>
            <person name="Rigoreau M."/>
            <person name="Rouard M."/>
            <person name="Rozas J."/>
            <person name="Tranchant-Dubreuil C."/>
            <person name="VanBuren R."/>
            <person name="Zhang Q."/>
            <person name="Andrade A.C."/>
            <person name="Argout X."/>
            <person name="Bertrand B."/>
            <person name="de Kochko A."/>
            <person name="Graziosi G."/>
            <person name="Henry R.J."/>
            <person name="Jayarama X."/>
            <person name="Ming R."/>
            <person name="Nagai C."/>
            <person name="Rounsley S."/>
            <person name="Sankoff D."/>
            <person name="Giuliano G."/>
            <person name="Albert V.A."/>
            <person name="Wincker P."/>
            <person name="Lashermes P."/>
        </authorList>
    </citation>
    <scope>NUCLEOTIDE SEQUENCE [LARGE SCALE GENOMIC DNA]</scope>
    <source>
        <strain evidence="6">cv. DH200-94</strain>
    </source>
</reference>
<evidence type="ECO:0000313" key="5">
    <source>
        <dbReference type="EMBL" id="CDO99689.1"/>
    </source>
</evidence>
<keyword evidence="2" id="KW-0677">Repeat</keyword>
<dbReference type="Pfam" id="PF01535">
    <property type="entry name" value="PPR"/>
    <property type="match status" value="2"/>
</dbReference>
<dbReference type="OMA" id="KMWYEKM"/>
<accession>A0A068TUT0</accession>
<dbReference type="NCBIfam" id="TIGR00756">
    <property type="entry name" value="PPR"/>
    <property type="match status" value="6"/>
</dbReference>
<proteinExistence type="inferred from homology"/>
<dbReference type="SUPFAM" id="SSF81901">
    <property type="entry name" value="HCP-like"/>
    <property type="match status" value="1"/>
</dbReference>
<evidence type="ECO:0008006" key="7">
    <source>
        <dbReference type="Google" id="ProtNLM"/>
    </source>
</evidence>
<protein>
    <recommendedName>
        <fullName evidence="7">Pentacotripeptide-repeat region of PRORP domain-containing protein</fullName>
    </recommendedName>
</protein>
<sequence length="392" mass="44952">MSSTNINRLRSLFSRIPSPTSFGHKLTTPRTPTNTKLTPKAETPVPISSQDKKINSLVNKFKKSTDNPIFRRYHHEHYEATVRRLADGRHFSAIKDILEHQKKYPDIRDEMFAVRLISLYGRAKMLDEAQKLFDEMPSLNCERTLRSFNALLEACVHSKNFDKVRELFKELPEKLPLKPDVVSYNIVVRALCHMGSPDSAVALMDEMETNHVKPNAVTFNTLLDAFNKMNRVEEAERLWGLMEKKNVTPNAGSYNSRLHGLVVDGRILDAVLLIEEMSKKGVKMNIFCYNAVMKGFVDAGNVNEAKVWYKKMAANEHRLRPNWATYGMLIPFACDKDDFDYAFELCADAIRKKRTVDIFVVQRVIDGLVARSKNDEAEILMEIANFKQSLVY</sequence>
<dbReference type="OrthoDB" id="185373at2759"/>
<name>A0A068TUT0_COFCA</name>
<dbReference type="PROSITE" id="PS51375">
    <property type="entry name" value="PPR"/>
    <property type="match status" value="6"/>
</dbReference>
<dbReference type="InterPro" id="IPR002885">
    <property type="entry name" value="PPR_rpt"/>
</dbReference>
<feature type="repeat" description="PPR" evidence="3">
    <location>
        <begin position="180"/>
        <end position="214"/>
    </location>
</feature>
<evidence type="ECO:0000256" key="3">
    <source>
        <dbReference type="PROSITE-ProRule" id="PRU00708"/>
    </source>
</evidence>
<dbReference type="EMBL" id="HG739088">
    <property type="protein sequence ID" value="CDO99689.1"/>
    <property type="molecule type" value="Genomic_DNA"/>
</dbReference>
<organism evidence="5 6">
    <name type="scientific">Coffea canephora</name>
    <name type="common">Robusta coffee</name>
    <dbReference type="NCBI Taxonomy" id="49390"/>
    <lineage>
        <taxon>Eukaryota</taxon>
        <taxon>Viridiplantae</taxon>
        <taxon>Streptophyta</taxon>
        <taxon>Embryophyta</taxon>
        <taxon>Tracheophyta</taxon>
        <taxon>Spermatophyta</taxon>
        <taxon>Magnoliopsida</taxon>
        <taxon>eudicotyledons</taxon>
        <taxon>Gunneridae</taxon>
        <taxon>Pentapetalae</taxon>
        <taxon>asterids</taxon>
        <taxon>lamiids</taxon>
        <taxon>Gentianales</taxon>
        <taxon>Rubiaceae</taxon>
        <taxon>Ixoroideae</taxon>
        <taxon>Gardenieae complex</taxon>
        <taxon>Bertiereae - Coffeeae clade</taxon>
        <taxon>Coffeeae</taxon>
        <taxon>Coffea</taxon>
    </lineage>
</organism>